<proteinExistence type="predicted"/>
<keyword evidence="1" id="KW-1133">Transmembrane helix</keyword>
<protein>
    <submittedName>
        <fullName evidence="2">Uncharacterized protein</fullName>
    </submittedName>
</protein>
<sequence length="122" mass="14266">MSDCLTSLSHVRSTTVYSSNTYVQGDQFVTNKRFPLMICLPCFGLELAALVLFWSWSCQCRFGLVAKVLRDRKTKTNFDHHSFPNTKLFPIILLQRFVYYITYNIPTYIKMCKTSKRVCTTR</sequence>
<name>A0A5E4NDV9_9HEMI</name>
<keyword evidence="1" id="KW-0472">Membrane</keyword>
<reference evidence="2 3" key="1">
    <citation type="submission" date="2019-08" db="EMBL/GenBank/DDBJ databases">
        <authorList>
            <person name="Alioto T."/>
            <person name="Alioto T."/>
            <person name="Gomez Garrido J."/>
        </authorList>
    </citation>
    <scope>NUCLEOTIDE SEQUENCE [LARGE SCALE GENOMIC DNA]</scope>
</reference>
<dbReference type="Proteomes" id="UP000325440">
    <property type="component" value="Unassembled WGS sequence"/>
</dbReference>
<dbReference type="AlphaFoldDB" id="A0A5E4NDV9"/>
<evidence type="ECO:0000313" key="2">
    <source>
        <dbReference type="EMBL" id="VVC41872.1"/>
    </source>
</evidence>
<evidence type="ECO:0000256" key="1">
    <source>
        <dbReference type="SAM" id="Phobius"/>
    </source>
</evidence>
<evidence type="ECO:0000313" key="3">
    <source>
        <dbReference type="Proteomes" id="UP000325440"/>
    </source>
</evidence>
<dbReference type="EMBL" id="CABPRJ010001929">
    <property type="protein sequence ID" value="VVC41872.1"/>
    <property type="molecule type" value="Genomic_DNA"/>
</dbReference>
<gene>
    <name evidence="2" type="ORF">CINCED_3A022849</name>
</gene>
<keyword evidence="1" id="KW-0812">Transmembrane</keyword>
<organism evidence="2 3">
    <name type="scientific">Cinara cedri</name>
    <dbReference type="NCBI Taxonomy" id="506608"/>
    <lineage>
        <taxon>Eukaryota</taxon>
        <taxon>Metazoa</taxon>
        <taxon>Ecdysozoa</taxon>
        <taxon>Arthropoda</taxon>
        <taxon>Hexapoda</taxon>
        <taxon>Insecta</taxon>
        <taxon>Pterygota</taxon>
        <taxon>Neoptera</taxon>
        <taxon>Paraneoptera</taxon>
        <taxon>Hemiptera</taxon>
        <taxon>Sternorrhyncha</taxon>
        <taxon>Aphidomorpha</taxon>
        <taxon>Aphidoidea</taxon>
        <taxon>Aphididae</taxon>
        <taxon>Lachninae</taxon>
        <taxon>Cinara</taxon>
    </lineage>
</organism>
<keyword evidence="3" id="KW-1185">Reference proteome</keyword>
<feature type="transmembrane region" description="Helical" evidence="1">
    <location>
        <begin position="34"/>
        <end position="56"/>
    </location>
</feature>
<accession>A0A5E4NDV9</accession>